<accession>A0ABQ0Z975</accession>
<proteinExistence type="predicted"/>
<evidence type="ECO:0000313" key="2">
    <source>
        <dbReference type="EMBL" id="GES52045.1"/>
    </source>
</evidence>
<gene>
    <name evidence="2" type="ORF">RsS93_46590</name>
</gene>
<protein>
    <submittedName>
        <fullName evidence="2">Uncharacterized protein</fullName>
    </submittedName>
</protein>
<dbReference type="EMBL" id="BLAJ01000006">
    <property type="protein sequence ID" value="GES52045.1"/>
    <property type="molecule type" value="Genomic_DNA"/>
</dbReference>
<dbReference type="Proteomes" id="UP000390335">
    <property type="component" value="Unassembled WGS sequence"/>
</dbReference>
<comment type="caution">
    <text evidence="2">The sequence shown here is derived from an EMBL/GenBank/DDBJ whole genome shotgun (WGS) entry which is preliminary data.</text>
</comment>
<sequence>MIGASNGLDLGTASSRSAANSGMRAAAFISRTGRQNEDRSGSSVNGKGKLT</sequence>
<organism evidence="2 3">
    <name type="scientific">Rhizobium dioscoreae</name>
    <dbReference type="NCBI Taxonomy" id="2653122"/>
    <lineage>
        <taxon>Bacteria</taxon>
        <taxon>Pseudomonadati</taxon>
        <taxon>Pseudomonadota</taxon>
        <taxon>Alphaproteobacteria</taxon>
        <taxon>Hyphomicrobiales</taxon>
        <taxon>Rhizobiaceae</taxon>
        <taxon>Rhizobium/Agrobacterium group</taxon>
        <taxon>Rhizobium</taxon>
    </lineage>
</organism>
<evidence type="ECO:0000313" key="3">
    <source>
        <dbReference type="Proteomes" id="UP000390335"/>
    </source>
</evidence>
<name>A0ABQ0Z975_9HYPH</name>
<evidence type="ECO:0000256" key="1">
    <source>
        <dbReference type="SAM" id="MobiDB-lite"/>
    </source>
</evidence>
<reference evidence="2 3" key="1">
    <citation type="journal article" date="2020" name="Genome Biol. Evol.">
        <title>Rhizobium dioscoreae sp. nov., a plant growth-promoting bacterium isolated from yam (Dioscorea species).</title>
        <authorList>
            <person name="Ouyabe M."/>
            <person name="Tanaka N."/>
            <person name="Shiwa Y."/>
            <person name="Fujita N."/>
            <person name="Kikuno H."/>
            <person name="Babil P."/>
            <person name="Shiwachi H."/>
        </authorList>
    </citation>
    <scope>NUCLEOTIDE SEQUENCE [LARGE SCALE GENOMIC DNA]</scope>
    <source>
        <strain evidence="2 3">S-93</strain>
    </source>
</reference>
<feature type="region of interest" description="Disordered" evidence="1">
    <location>
        <begin position="1"/>
        <end position="51"/>
    </location>
</feature>
<keyword evidence="3" id="KW-1185">Reference proteome</keyword>